<dbReference type="EnsemblProtists" id="EOD33373">
    <property type="protein sequence ID" value="EOD33373"/>
    <property type="gene ID" value="EMIHUDRAFT_373465"/>
</dbReference>
<dbReference type="GeneID" id="17273354"/>
<dbReference type="RefSeq" id="XP_005780237.1">
    <property type="nucleotide sequence ID" value="XM_005780180.1"/>
</dbReference>
<proteinExistence type="predicted"/>
<dbReference type="InterPro" id="IPR022796">
    <property type="entry name" value="Chloroa_b-bind"/>
</dbReference>
<evidence type="ECO:0000313" key="5">
    <source>
        <dbReference type="Proteomes" id="UP000013827"/>
    </source>
</evidence>
<comment type="subcellular location">
    <subcellularLocation>
        <location evidence="1">Plastid</location>
        <location evidence="1">Chloroplast</location>
    </subcellularLocation>
</comment>
<evidence type="ECO:0000313" key="4">
    <source>
        <dbReference type="EnsemblProtists" id="EOD27808"/>
    </source>
</evidence>
<dbReference type="Gene3D" id="1.10.3460.10">
    <property type="entry name" value="Chlorophyll a/b binding protein domain"/>
    <property type="match status" value="1"/>
</dbReference>
<evidence type="ECO:0000256" key="2">
    <source>
        <dbReference type="ARBA" id="ARBA00022528"/>
    </source>
</evidence>
<protein>
    <recommendedName>
        <fullName evidence="6">Chlorophyll a-b binding protein, chloroplastic</fullName>
    </recommendedName>
</protein>
<organism evidence="4 5">
    <name type="scientific">Emiliania huxleyi (strain CCMP1516)</name>
    <dbReference type="NCBI Taxonomy" id="280463"/>
    <lineage>
        <taxon>Eukaryota</taxon>
        <taxon>Haptista</taxon>
        <taxon>Haptophyta</taxon>
        <taxon>Prymnesiophyceae</taxon>
        <taxon>Isochrysidales</taxon>
        <taxon>Noelaerhabdaceae</taxon>
        <taxon>Emiliania</taxon>
    </lineage>
</organism>
<reference evidence="5" key="1">
    <citation type="journal article" date="2013" name="Nature">
        <title>Pan genome of the phytoplankton Emiliania underpins its global distribution.</title>
        <authorList>
            <person name="Read B.A."/>
            <person name="Kegel J."/>
            <person name="Klute M.J."/>
            <person name="Kuo A."/>
            <person name="Lefebvre S.C."/>
            <person name="Maumus F."/>
            <person name="Mayer C."/>
            <person name="Miller J."/>
            <person name="Monier A."/>
            <person name="Salamov A."/>
            <person name="Young J."/>
            <person name="Aguilar M."/>
            <person name="Claverie J.M."/>
            <person name="Frickenhaus S."/>
            <person name="Gonzalez K."/>
            <person name="Herman E.K."/>
            <person name="Lin Y.C."/>
            <person name="Napier J."/>
            <person name="Ogata H."/>
            <person name="Sarno A.F."/>
            <person name="Shmutz J."/>
            <person name="Schroeder D."/>
            <person name="de Vargas C."/>
            <person name="Verret F."/>
            <person name="von Dassow P."/>
            <person name="Valentin K."/>
            <person name="Van de Peer Y."/>
            <person name="Wheeler G."/>
            <person name="Dacks J.B."/>
            <person name="Delwiche C.F."/>
            <person name="Dyhrman S.T."/>
            <person name="Glockner G."/>
            <person name="John U."/>
            <person name="Richards T."/>
            <person name="Worden A.Z."/>
            <person name="Zhang X."/>
            <person name="Grigoriev I.V."/>
            <person name="Allen A.E."/>
            <person name="Bidle K."/>
            <person name="Borodovsky M."/>
            <person name="Bowler C."/>
            <person name="Brownlee C."/>
            <person name="Cock J.M."/>
            <person name="Elias M."/>
            <person name="Gladyshev V.N."/>
            <person name="Groth M."/>
            <person name="Guda C."/>
            <person name="Hadaegh A."/>
            <person name="Iglesias-Rodriguez M.D."/>
            <person name="Jenkins J."/>
            <person name="Jones B.M."/>
            <person name="Lawson T."/>
            <person name="Leese F."/>
            <person name="Lindquist E."/>
            <person name="Lobanov A."/>
            <person name="Lomsadze A."/>
            <person name="Malik S.B."/>
            <person name="Marsh M.E."/>
            <person name="Mackinder L."/>
            <person name="Mock T."/>
            <person name="Mueller-Roeber B."/>
            <person name="Pagarete A."/>
            <person name="Parker M."/>
            <person name="Probert I."/>
            <person name="Quesneville H."/>
            <person name="Raines C."/>
            <person name="Rensing S.A."/>
            <person name="Riano-Pachon D.M."/>
            <person name="Richier S."/>
            <person name="Rokitta S."/>
            <person name="Shiraiwa Y."/>
            <person name="Soanes D.M."/>
            <person name="van der Giezen M."/>
            <person name="Wahlund T.M."/>
            <person name="Williams B."/>
            <person name="Wilson W."/>
            <person name="Wolfe G."/>
            <person name="Wurch L.L."/>
        </authorList>
    </citation>
    <scope>NUCLEOTIDE SEQUENCE</scope>
</reference>
<reference evidence="4" key="2">
    <citation type="submission" date="2024-10" db="UniProtKB">
        <authorList>
            <consortium name="EnsemblProtists"/>
        </authorList>
    </citation>
    <scope>IDENTIFICATION</scope>
</reference>
<dbReference type="Pfam" id="PF00504">
    <property type="entry name" value="Chloroa_b-bind"/>
    <property type="match status" value="1"/>
</dbReference>
<dbReference type="SUPFAM" id="SSF103511">
    <property type="entry name" value="Chlorophyll a-b binding protein"/>
    <property type="match status" value="1"/>
</dbReference>
<keyword evidence="5" id="KW-1185">Reference proteome</keyword>
<keyword evidence="2" id="KW-0150">Chloroplast</keyword>
<dbReference type="KEGG" id="ehx:EMIHUDRAFT_373465"/>
<dbReference type="KEGG" id="ehx:EMIHUDRAFT_353629"/>
<name>A0A0D3JWC3_EMIH1</name>
<evidence type="ECO:0000256" key="3">
    <source>
        <dbReference type="ARBA" id="ARBA00022640"/>
    </source>
</evidence>
<dbReference type="RefSeq" id="XP_005785802.1">
    <property type="nucleotide sequence ID" value="XM_005785745.1"/>
</dbReference>
<dbReference type="PaxDb" id="2903-EOD27808"/>
<dbReference type="GO" id="GO:0009507">
    <property type="term" value="C:chloroplast"/>
    <property type="evidence" value="ECO:0007669"/>
    <property type="project" value="UniProtKB-SubCell"/>
</dbReference>
<dbReference type="AlphaFoldDB" id="A0A0D3JWC3"/>
<dbReference type="Proteomes" id="UP000013827">
    <property type="component" value="Unassembled WGS sequence"/>
</dbReference>
<evidence type="ECO:0000256" key="1">
    <source>
        <dbReference type="ARBA" id="ARBA00004229"/>
    </source>
</evidence>
<evidence type="ECO:0008006" key="6">
    <source>
        <dbReference type="Google" id="ProtNLM"/>
    </source>
</evidence>
<dbReference type="HOGENOM" id="CLU_1527961_0_0_1"/>
<dbReference type="GeneID" id="17278645"/>
<dbReference type="EnsemblProtists" id="EOD27808">
    <property type="protein sequence ID" value="EOD27808"/>
    <property type="gene ID" value="EMIHUDRAFT_353629"/>
</dbReference>
<accession>A0A0D3JWC3</accession>
<keyword evidence="3" id="KW-0934">Plastid</keyword>
<sequence length="176" mass="19191">MLAAVAWPTQEIFNPILTDALGLKDALAASGGASPSLLNGGLFQLEVLPAVLLFAWGSSKLERSDLDTRGQLGLKWNEYANGFGFFGRTPGDFRFDPLNFYKPLSFEDKVAVQERELLNGRVAMLAVASYVATEFVTRMPVVKATPLLFEPLIFSPWFRSFMDASFGAAGMGAGRM</sequence>